<feature type="non-terminal residue" evidence="1">
    <location>
        <position position="1"/>
    </location>
</feature>
<evidence type="ECO:0000313" key="1">
    <source>
        <dbReference type="EMBL" id="SVD30096.1"/>
    </source>
</evidence>
<proteinExistence type="predicted"/>
<accession>A0A382U703</accession>
<dbReference type="EMBL" id="UINC01142018">
    <property type="protein sequence ID" value="SVD30096.1"/>
    <property type="molecule type" value="Genomic_DNA"/>
</dbReference>
<gene>
    <name evidence="1" type="ORF">METZ01_LOCUS382950</name>
</gene>
<name>A0A382U703_9ZZZZ</name>
<dbReference type="AlphaFoldDB" id="A0A382U703"/>
<organism evidence="1">
    <name type="scientific">marine metagenome</name>
    <dbReference type="NCBI Taxonomy" id="408172"/>
    <lineage>
        <taxon>unclassified sequences</taxon>
        <taxon>metagenomes</taxon>
        <taxon>ecological metagenomes</taxon>
    </lineage>
</organism>
<protein>
    <submittedName>
        <fullName evidence="1">Uncharacterized protein</fullName>
    </submittedName>
</protein>
<sequence>ESNPRPAPYQGTAIPLSHDGSYLRLRGAKKSLSLNSC</sequence>
<reference evidence="1" key="1">
    <citation type="submission" date="2018-05" db="EMBL/GenBank/DDBJ databases">
        <authorList>
            <person name="Lanie J.A."/>
            <person name="Ng W.-L."/>
            <person name="Kazmierczak K.M."/>
            <person name="Andrzejewski T.M."/>
            <person name="Davidsen T.M."/>
            <person name="Wayne K.J."/>
            <person name="Tettelin H."/>
            <person name="Glass J.I."/>
            <person name="Rusch D."/>
            <person name="Podicherti R."/>
            <person name="Tsui H.-C.T."/>
            <person name="Winkler M.E."/>
        </authorList>
    </citation>
    <scope>NUCLEOTIDE SEQUENCE</scope>
</reference>